<dbReference type="InterPro" id="IPR036047">
    <property type="entry name" value="F-box-like_dom_sf"/>
</dbReference>
<evidence type="ECO:0000256" key="1">
    <source>
        <dbReference type="SAM" id="MobiDB-lite"/>
    </source>
</evidence>
<dbReference type="EMBL" id="JARJCM010000186">
    <property type="protein sequence ID" value="KAJ7023581.1"/>
    <property type="molecule type" value="Genomic_DNA"/>
</dbReference>
<evidence type="ECO:0000313" key="3">
    <source>
        <dbReference type="EMBL" id="KAJ7023581.1"/>
    </source>
</evidence>
<protein>
    <recommendedName>
        <fullName evidence="2">F-box domain-containing protein</fullName>
    </recommendedName>
</protein>
<evidence type="ECO:0000259" key="2">
    <source>
        <dbReference type="PROSITE" id="PS50181"/>
    </source>
</evidence>
<dbReference type="SUPFAM" id="SSF52047">
    <property type="entry name" value="RNI-like"/>
    <property type="match status" value="1"/>
</dbReference>
<organism evidence="3 4">
    <name type="scientific">Mycena alexandri</name>
    <dbReference type="NCBI Taxonomy" id="1745969"/>
    <lineage>
        <taxon>Eukaryota</taxon>
        <taxon>Fungi</taxon>
        <taxon>Dikarya</taxon>
        <taxon>Basidiomycota</taxon>
        <taxon>Agaricomycotina</taxon>
        <taxon>Agaricomycetes</taxon>
        <taxon>Agaricomycetidae</taxon>
        <taxon>Agaricales</taxon>
        <taxon>Marasmiineae</taxon>
        <taxon>Mycenaceae</taxon>
        <taxon>Mycena</taxon>
    </lineage>
</organism>
<proteinExistence type="predicted"/>
<gene>
    <name evidence="3" type="ORF">C8F04DRAFT_1304798</name>
</gene>
<dbReference type="AlphaFoldDB" id="A0AAD6S9A9"/>
<keyword evidence="4" id="KW-1185">Reference proteome</keyword>
<reference evidence="3" key="1">
    <citation type="submission" date="2023-03" db="EMBL/GenBank/DDBJ databases">
        <title>Massive genome expansion in bonnet fungi (Mycena s.s.) driven by repeated elements and novel gene families across ecological guilds.</title>
        <authorList>
            <consortium name="Lawrence Berkeley National Laboratory"/>
            <person name="Harder C.B."/>
            <person name="Miyauchi S."/>
            <person name="Viragh M."/>
            <person name="Kuo A."/>
            <person name="Thoen E."/>
            <person name="Andreopoulos B."/>
            <person name="Lu D."/>
            <person name="Skrede I."/>
            <person name="Drula E."/>
            <person name="Henrissat B."/>
            <person name="Morin E."/>
            <person name="Kohler A."/>
            <person name="Barry K."/>
            <person name="LaButti K."/>
            <person name="Morin E."/>
            <person name="Salamov A."/>
            <person name="Lipzen A."/>
            <person name="Mereny Z."/>
            <person name="Hegedus B."/>
            <person name="Baldrian P."/>
            <person name="Stursova M."/>
            <person name="Weitz H."/>
            <person name="Taylor A."/>
            <person name="Grigoriev I.V."/>
            <person name="Nagy L.G."/>
            <person name="Martin F."/>
            <person name="Kauserud H."/>
        </authorList>
    </citation>
    <scope>NUCLEOTIDE SEQUENCE</scope>
    <source>
        <strain evidence="3">CBHHK200</strain>
    </source>
</reference>
<dbReference type="PROSITE" id="PS50181">
    <property type="entry name" value="FBOX"/>
    <property type="match status" value="1"/>
</dbReference>
<feature type="compositionally biased region" description="Polar residues" evidence="1">
    <location>
        <begin position="503"/>
        <end position="513"/>
    </location>
</feature>
<feature type="domain" description="F-box" evidence="2">
    <location>
        <begin position="33"/>
        <end position="81"/>
    </location>
</feature>
<accession>A0AAD6S9A9</accession>
<feature type="region of interest" description="Disordered" evidence="1">
    <location>
        <begin position="503"/>
        <end position="541"/>
    </location>
</feature>
<sequence length="541" mass="61128">MPSRIARWTLSRTQRHRSNSDKSAATLAPSTEYSSLTSLPTEMLFAILEVMDDKSLHLMVAVSKRFYHLATQCLLMRYNMSPASGYVTITSSDALRALRIAMTFYSGTFKAVKYLVAAPTSITKDVRRLEALLRRFWLGPTRIHKVSLDFGKNIIDRPVGWTIAGLAPYLLTTVCGQSHTALFVVSNGLFTCKPKTLIRWNPYTRDQYYKMTMHDGSRQWVPSIRSIESLDITYPVCGALGPMSPWTMVVVNARSLHTLLLSIKLSAPEWSAILQSVRLPHLREVGIWAEEISAAVSAAFLNRHPTLTTLKYMSPVAEALHPTEKALALPRLHHLTALAHYVVHTFTTRFGDSLTVSPFPALTHVELFPDARFHDALWLLSLHVPLTQLNLWFLTTAMMPSIFPILSTLESPPTWPIFPRVVSLALNKCDLHTGVARLSAFVAHIFPGLRTLELNHTFSNTVESMRSRIKCTKTLDLNYTWTSRHPIHQPTGQINTCFQSFKSTPWKSSPKSEITTDDSRRYRATKKRLQQEAMEDDGKRP</sequence>
<name>A0AAD6S9A9_9AGAR</name>
<evidence type="ECO:0000313" key="4">
    <source>
        <dbReference type="Proteomes" id="UP001218188"/>
    </source>
</evidence>
<dbReference type="SUPFAM" id="SSF81383">
    <property type="entry name" value="F-box domain"/>
    <property type="match status" value="1"/>
</dbReference>
<dbReference type="Proteomes" id="UP001218188">
    <property type="component" value="Unassembled WGS sequence"/>
</dbReference>
<comment type="caution">
    <text evidence="3">The sequence shown here is derived from an EMBL/GenBank/DDBJ whole genome shotgun (WGS) entry which is preliminary data.</text>
</comment>
<dbReference type="InterPro" id="IPR001810">
    <property type="entry name" value="F-box_dom"/>
</dbReference>